<proteinExistence type="inferred from homology"/>
<dbReference type="EC" id="2.1.1.157" evidence="7"/>
<evidence type="ECO:0000256" key="1">
    <source>
        <dbReference type="ARBA" id="ARBA00022603"/>
    </source>
</evidence>
<dbReference type="Proteomes" id="UP000287853">
    <property type="component" value="Unassembled WGS sequence"/>
</dbReference>
<gene>
    <name evidence="7" type="ORF">H206_00819</name>
</gene>
<feature type="binding site" evidence="5">
    <location>
        <position position="47"/>
    </location>
    <ligand>
        <name>S-adenosyl-L-methionine</name>
        <dbReference type="ChEBI" id="CHEBI:59789"/>
    </ligand>
</feature>
<dbReference type="GO" id="GO:0046498">
    <property type="term" value="P:S-adenosylhomocysteine metabolic process"/>
    <property type="evidence" value="ECO:0007669"/>
    <property type="project" value="TreeGrafter"/>
</dbReference>
<dbReference type="GO" id="GO:0032259">
    <property type="term" value="P:methylation"/>
    <property type="evidence" value="ECO:0007669"/>
    <property type="project" value="UniProtKB-KW"/>
</dbReference>
<dbReference type="PANTHER" id="PTHR16458:SF2">
    <property type="entry name" value="GLYCINE N-METHYLTRANSFERASE"/>
    <property type="match status" value="1"/>
</dbReference>
<evidence type="ECO:0000313" key="8">
    <source>
        <dbReference type="Proteomes" id="UP000287853"/>
    </source>
</evidence>
<dbReference type="GO" id="GO:0017174">
    <property type="term" value="F:glycine N-methyltransferase activity"/>
    <property type="evidence" value="ECO:0007669"/>
    <property type="project" value="InterPro"/>
</dbReference>
<feature type="domain" description="Methyltransferase" evidence="6">
    <location>
        <begin position="67"/>
        <end position="164"/>
    </location>
</feature>
<dbReference type="GO" id="GO:0046500">
    <property type="term" value="P:S-adenosylmethionine metabolic process"/>
    <property type="evidence" value="ECO:0007669"/>
    <property type="project" value="TreeGrafter"/>
</dbReference>
<evidence type="ECO:0000313" key="7">
    <source>
        <dbReference type="EMBL" id="RWX45241.1"/>
    </source>
</evidence>
<feature type="binding site" evidence="5">
    <location>
        <position position="136"/>
    </location>
    <ligand>
        <name>S-adenosyl-L-methionine</name>
        <dbReference type="ChEBI" id="CHEBI:59789"/>
    </ligand>
</feature>
<dbReference type="InterPro" id="IPR029063">
    <property type="entry name" value="SAM-dependent_MTases_sf"/>
</dbReference>
<keyword evidence="8" id="KW-1185">Reference proteome</keyword>
<protein>
    <submittedName>
        <fullName evidence="7">Glycine/sarcosine N-methyltransferase</fullName>
        <ecNumber evidence="7">2.1.1.156</ecNumber>
        <ecNumber evidence="7">2.1.1.157</ecNumber>
    </submittedName>
</protein>
<sequence length="277" mass="32727">MTRRLLEINEQDYGHNPTEVRETDKYKEEYVGSFVDKWDELIGWDARAESEGSFFIDILKERGVERILDVSTGTGFHSVQLLKAGFDVTSVDGSPVMLAKAFQNAKQHGFVLRTVHADWRWLNKDVHSAYDAVICLGNSFTHLFKEHDRRKALAEYYAVLRHNGVLVMDHRNYDTMLDNEFKTKHKYYYCGENVSAEPEYIDEGLARFKYIFPDKTLFHLNMFPLRREYTRRLMQEVGFQRIQTYGDFKETYKADEPDFLIHVAEKEYLSEEERDEQ</sequence>
<dbReference type="PANTHER" id="PTHR16458">
    <property type="entry name" value="GLYCINE N-METHYLTRANSFERASE"/>
    <property type="match status" value="1"/>
</dbReference>
<dbReference type="GO" id="GO:1901052">
    <property type="term" value="P:sarcosine metabolic process"/>
    <property type="evidence" value="ECO:0007669"/>
    <property type="project" value="TreeGrafter"/>
</dbReference>
<dbReference type="GO" id="GO:0051289">
    <property type="term" value="P:protein homotetramerization"/>
    <property type="evidence" value="ECO:0007669"/>
    <property type="project" value="TreeGrafter"/>
</dbReference>
<comment type="similarity">
    <text evidence="4">Belongs to the class I-like SAM-binding methyltransferase superfamily. Glycine N-methyltransferase family.</text>
</comment>
<accession>A0A444IWI0</accession>
<dbReference type="PIRSF" id="PIRSF000385">
    <property type="entry name" value="Gly_N-mtase"/>
    <property type="match status" value="1"/>
</dbReference>
<dbReference type="Gene3D" id="3.40.50.150">
    <property type="entry name" value="Vaccinia Virus protein VP39"/>
    <property type="match status" value="1"/>
</dbReference>
<dbReference type="GO" id="GO:0006730">
    <property type="term" value="P:one-carbon metabolic process"/>
    <property type="evidence" value="ECO:0007669"/>
    <property type="project" value="TreeGrafter"/>
</dbReference>
<dbReference type="GO" id="GO:0016594">
    <property type="term" value="F:glycine binding"/>
    <property type="evidence" value="ECO:0007669"/>
    <property type="project" value="TreeGrafter"/>
</dbReference>
<feature type="binding site" evidence="5">
    <location>
        <position position="30"/>
    </location>
    <ligand>
        <name>S-adenosyl-L-methionine</name>
        <dbReference type="ChEBI" id="CHEBI:59789"/>
    </ligand>
</feature>
<dbReference type="GO" id="GO:1904047">
    <property type="term" value="F:S-adenosyl-L-methionine binding"/>
    <property type="evidence" value="ECO:0007669"/>
    <property type="project" value="TreeGrafter"/>
</dbReference>
<feature type="binding site" evidence="5">
    <location>
        <begin position="118"/>
        <end position="119"/>
    </location>
    <ligand>
        <name>S-adenosyl-L-methionine</name>
        <dbReference type="ChEBI" id="CHEBI:59789"/>
    </ligand>
</feature>
<comment type="caution">
    <text evidence="7">The sequence shown here is derived from an EMBL/GenBank/DDBJ whole genome shotgun (WGS) entry which is preliminary data.</text>
</comment>
<dbReference type="InterPro" id="IPR041698">
    <property type="entry name" value="Methyltransf_25"/>
</dbReference>
<evidence type="ECO:0000256" key="2">
    <source>
        <dbReference type="ARBA" id="ARBA00022679"/>
    </source>
</evidence>
<keyword evidence="3 4" id="KW-0949">S-adenosyl-L-methionine</keyword>
<dbReference type="EC" id="2.1.1.156" evidence="7"/>
<evidence type="ECO:0000256" key="3">
    <source>
        <dbReference type="ARBA" id="ARBA00022691"/>
    </source>
</evidence>
<feature type="binding site" evidence="5">
    <location>
        <position position="38"/>
    </location>
    <ligand>
        <name>S-adenosyl-L-methionine</name>
        <dbReference type="ChEBI" id="CHEBI:59789"/>
    </ligand>
</feature>
<keyword evidence="1 4" id="KW-0489">Methyltransferase</keyword>
<dbReference type="GO" id="GO:0042802">
    <property type="term" value="F:identical protein binding"/>
    <property type="evidence" value="ECO:0007669"/>
    <property type="project" value="TreeGrafter"/>
</dbReference>
<dbReference type="CDD" id="cd02440">
    <property type="entry name" value="AdoMet_MTases"/>
    <property type="match status" value="1"/>
</dbReference>
<evidence type="ECO:0000256" key="4">
    <source>
        <dbReference type="PIRNR" id="PIRNR000385"/>
    </source>
</evidence>
<feature type="binding site" evidence="5">
    <location>
        <position position="92"/>
    </location>
    <ligand>
        <name>S-adenosyl-L-methionine</name>
        <dbReference type="ChEBI" id="CHEBI:59789"/>
    </ligand>
</feature>
<dbReference type="PROSITE" id="PS51600">
    <property type="entry name" value="SAM_GNMT"/>
    <property type="match status" value="1"/>
</dbReference>
<evidence type="ECO:0000256" key="5">
    <source>
        <dbReference type="PIRSR" id="PIRSR000385-2"/>
    </source>
</evidence>
<dbReference type="SUPFAM" id="SSF53335">
    <property type="entry name" value="S-adenosyl-L-methionine-dependent methyltransferases"/>
    <property type="match status" value="1"/>
</dbReference>
<dbReference type="AlphaFoldDB" id="A0A444IWI0"/>
<dbReference type="Pfam" id="PF13649">
    <property type="entry name" value="Methyltransf_25"/>
    <property type="match status" value="1"/>
</dbReference>
<evidence type="ECO:0000259" key="6">
    <source>
        <dbReference type="Pfam" id="PF13649"/>
    </source>
</evidence>
<keyword evidence="2 4" id="KW-0808">Transferase</keyword>
<dbReference type="EMBL" id="MTKO01000081">
    <property type="protein sequence ID" value="RWX45241.1"/>
    <property type="molecule type" value="Genomic_DNA"/>
</dbReference>
<dbReference type="Gene3D" id="3.30.46.10">
    <property type="entry name" value="Glycine N-methyltransferase, chain A, domain 1"/>
    <property type="match status" value="1"/>
</dbReference>
<name>A0A444IWI0_9BACT</name>
<reference evidence="7 8" key="1">
    <citation type="submission" date="2017-01" db="EMBL/GenBank/DDBJ databases">
        <title>The cable genome- insights into the physiology and evolution of filamentous bacteria capable of sulfide oxidation via long distance electron transfer.</title>
        <authorList>
            <person name="Schreiber L."/>
            <person name="Bjerg J.T."/>
            <person name="Boggild A."/>
            <person name="Van De Vossenberg J."/>
            <person name="Meysman F."/>
            <person name="Nielsen L.P."/>
            <person name="Schramm A."/>
            <person name="Kjeldsen K.U."/>
        </authorList>
    </citation>
    <scope>NUCLEOTIDE SEQUENCE [LARGE SCALE GENOMIC DNA]</scope>
    <source>
        <strain evidence="7">MCF</strain>
    </source>
</reference>
<dbReference type="GO" id="GO:0005829">
    <property type="term" value="C:cytosol"/>
    <property type="evidence" value="ECO:0007669"/>
    <property type="project" value="TreeGrafter"/>
</dbReference>
<dbReference type="GO" id="GO:0006111">
    <property type="term" value="P:regulation of gluconeogenesis"/>
    <property type="evidence" value="ECO:0007669"/>
    <property type="project" value="TreeGrafter"/>
</dbReference>
<organism evidence="7 8">
    <name type="scientific">Candidatus Electrothrix aarhusensis</name>
    <dbReference type="NCBI Taxonomy" id="1859131"/>
    <lineage>
        <taxon>Bacteria</taxon>
        <taxon>Pseudomonadati</taxon>
        <taxon>Thermodesulfobacteriota</taxon>
        <taxon>Desulfobulbia</taxon>
        <taxon>Desulfobulbales</taxon>
        <taxon>Desulfobulbaceae</taxon>
        <taxon>Candidatus Electrothrix</taxon>
    </lineage>
</organism>
<dbReference type="InterPro" id="IPR014369">
    <property type="entry name" value="Gly/Sar_N_MeTrfase"/>
</dbReference>